<protein>
    <submittedName>
        <fullName evidence="12">(spotted green pufferfish) hypothetical protein</fullName>
    </submittedName>
</protein>
<dbReference type="FunFam" id="2.10.25.10:FF:000189">
    <property type="entry name" value="Laminin subunit alpha 2"/>
    <property type="match status" value="1"/>
</dbReference>
<evidence type="ECO:0000256" key="6">
    <source>
        <dbReference type="ARBA" id="ARBA00023157"/>
    </source>
</evidence>
<dbReference type="GO" id="GO:0009887">
    <property type="term" value="P:animal organ morphogenesis"/>
    <property type="evidence" value="ECO:0007669"/>
    <property type="project" value="TreeGrafter"/>
</dbReference>
<feature type="disulfide bond" evidence="9">
    <location>
        <begin position="124"/>
        <end position="133"/>
    </location>
</feature>
<dbReference type="GO" id="GO:0005604">
    <property type="term" value="C:basement membrane"/>
    <property type="evidence" value="ECO:0007669"/>
    <property type="project" value="UniProtKB-SubCell"/>
</dbReference>
<name>Q4RQW2_TETNG</name>
<dbReference type="PROSITE" id="PS50027">
    <property type="entry name" value="EGF_LAM_2"/>
    <property type="match status" value="4"/>
</dbReference>
<comment type="caution">
    <text evidence="12">The sequence shown here is derived from an EMBL/GenBank/DDBJ whole genome shotgun (WGS) entry which is preliminary data.</text>
</comment>
<evidence type="ECO:0000256" key="3">
    <source>
        <dbReference type="ARBA" id="ARBA00022729"/>
    </source>
</evidence>
<dbReference type="PANTHER" id="PTHR10574:SF406">
    <property type="entry name" value="LAMININ SUBUNIT ALPHA 5"/>
    <property type="match status" value="1"/>
</dbReference>
<dbReference type="InterPro" id="IPR002049">
    <property type="entry name" value="LE_dom"/>
</dbReference>
<evidence type="ECO:0000256" key="8">
    <source>
        <dbReference type="ARBA" id="ARBA00023292"/>
    </source>
</evidence>
<dbReference type="AlphaFoldDB" id="Q4RQW2"/>
<comment type="caution">
    <text evidence="9">Lacks conserved residue(s) required for the propagation of feature annotation.</text>
</comment>
<proteinExistence type="predicted"/>
<reference evidence="12" key="1">
    <citation type="journal article" date="2004" name="Nature">
        <title>Genome duplication in the teleost fish Tetraodon nigroviridis reveals the early vertebrate proto-karyotype.</title>
        <authorList>
            <person name="Jaillon O."/>
            <person name="Aury J.-M."/>
            <person name="Brunet F."/>
            <person name="Petit J.-L."/>
            <person name="Stange-Thomann N."/>
            <person name="Mauceli E."/>
            <person name="Bouneau L."/>
            <person name="Fischer C."/>
            <person name="Ozouf-Costaz C."/>
            <person name="Bernot A."/>
            <person name="Nicaud S."/>
            <person name="Jaffe D."/>
            <person name="Fisher S."/>
            <person name="Lutfalla G."/>
            <person name="Dossat C."/>
            <person name="Segurens B."/>
            <person name="Dasilva C."/>
            <person name="Salanoubat M."/>
            <person name="Levy M."/>
            <person name="Boudet N."/>
            <person name="Castellano S."/>
            <person name="Anthouard V."/>
            <person name="Jubin C."/>
            <person name="Castelli V."/>
            <person name="Katinka M."/>
            <person name="Vacherie B."/>
            <person name="Biemont C."/>
            <person name="Skalli Z."/>
            <person name="Cattolico L."/>
            <person name="Poulain J."/>
            <person name="De Berardinis V."/>
            <person name="Cruaud C."/>
            <person name="Duprat S."/>
            <person name="Brottier P."/>
            <person name="Coutanceau J.-P."/>
            <person name="Gouzy J."/>
            <person name="Parra G."/>
            <person name="Lardier G."/>
            <person name="Chapple C."/>
            <person name="McKernan K.J."/>
            <person name="McEwan P."/>
            <person name="Bosak S."/>
            <person name="Kellis M."/>
            <person name="Volff J.-N."/>
            <person name="Guigo R."/>
            <person name="Zody M.C."/>
            <person name="Mesirov J."/>
            <person name="Lindblad-Toh K."/>
            <person name="Birren B."/>
            <person name="Nusbaum C."/>
            <person name="Kahn D."/>
            <person name="Robinson-Rechavi M."/>
            <person name="Laudet V."/>
            <person name="Schachter V."/>
            <person name="Quetier F."/>
            <person name="Saurin W."/>
            <person name="Scarpelli C."/>
            <person name="Wincker P."/>
            <person name="Lander E.S."/>
            <person name="Weissenbach J."/>
            <person name="Roest Crollius H."/>
        </authorList>
    </citation>
    <scope>NUCLEOTIDE SEQUENCE [LARGE SCALE GENOMIC DNA]</scope>
</reference>
<dbReference type="PROSITE" id="PS51115">
    <property type="entry name" value="LAMININ_IVA"/>
    <property type="match status" value="1"/>
</dbReference>
<feature type="disulfide bond" evidence="9">
    <location>
        <begin position="74"/>
        <end position="83"/>
    </location>
</feature>
<dbReference type="SMART" id="SM00180">
    <property type="entry name" value="EGF_Lam"/>
    <property type="match status" value="4"/>
</dbReference>
<feature type="disulfide bond" evidence="9">
    <location>
        <begin position="152"/>
        <end position="164"/>
    </location>
</feature>
<feature type="disulfide bond" evidence="9">
    <location>
        <begin position="103"/>
        <end position="115"/>
    </location>
</feature>
<accession>Q4RQW2</accession>
<sequence length="261" mass="28207">ITRRDFLTVLANLTGVMVRASYSTEPSAVYRCSNGYYGQPTVPGGSCQPCHCHGNLDLAVPDSCDPVTGQCLRCRQGYSGTDCESCADGYYGDALTAKNCKPCQCHANGSISEVCSKETGQCRCKENVIGRKCDNCMSQTHGLNTRGVCVPCHCNSFGSKSFDCDERGQCRCQPGVTGPKCDRCARGFFNFQEGGCTPCECSHVGNNCDANTGQCICPPNTIGERCDRCAPNHWGHDIINGCKVSHRTSKPHISFICFTEK</sequence>
<feature type="disulfide bond" evidence="9">
    <location>
        <begin position="217"/>
        <end position="226"/>
    </location>
</feature>
<feature type="domain" description="Laminin IV type A" evidence="11">
    <location>
        <begin position="1"/>
        <end position="62"/>
    </location>
</feature>
<feature type="disulfide bond" evidence="9">
    <location>
        <begin position="172"/>
        <end position="181"/>
    </location>
</feature>
<keyword evidence="6 9" id="KW-1015">Disulfide bond</keyword>
<feature type="disulfide bond" evidence="9">
    <location>
        <begin position="105"/>
        <end position="122"/>
    </location>
</feature>
<comment type="subcellular location">
    <subcellularLocation>
        <location evidence="1">Secreted</location>
        <location evidence="1">Extracellular space</location>
        <location evidence="1">Extracellular matrix</location>
        <location evidence="1">Basement membrane</location>
    </subcellularLocation>
</comment>
<evidence type="ECO:0000259" key="10">
    <source>
        <dbReference type="PROSITE" id="PS50027"/>
    </source>
</evidence>
<keyword evidence="2" id="KW-0964">Secreted</keyword>
<dbReference type="PROSITE" id="PS01248">
    <property type="entry name" value="EGF_LAM_1"/>
    <property type="match status" value="2"/>
</dbReference>
<keyword evidence="7" id="KW-0325">Glycoprotein</keyword>
<dbReference type="Pfam" id="PF00053">
    <property type="entry name" value="EGF_laminin"/>
    <property type="match status" value="4"/>
</dbReference>
<keyword evidence="8 9" id="KW-0424">Laminin EGF-like domain</keyword>
<keyword evidence="3" id="KW-0732">Signal</keyword>
<dbReference type="EMBL" id="CAAE01015003">
    <property type="protein sequence ID" value="CAG09220.1"/>
    <property type="molecule type" value="Genomic_DNA"/>
</dbReference>
<feature type="disulfide bond" evidence="9">
    <location>
        <begin position="86"/>
        <end position="100"/>
    </location>
</feature>
<evidence type="ECO:0000256" key="7">
    <source>
        <dbReference type="ARBA" id="ARBA00023180"/>
    </source>
</evidence>
<feature type="non-terminal residue" evidence="12">
    <location>
        <position position="261"/>
    </location>
</feature>
<dbReference type="GO" id="GO:0005576">
    <property type="term" value="C:extracellular region"/>
    <property type="evidence" value="ECO:0007669"/>
    <property type="project" value="UniProtKB-ARBA"/>
</dbReference>
<dbReference type="InterPro" id="IPR050440">
    <property type="entry name" value="Laminin/Netrin_ECM"/>
</dbReference>
<feature type="domain" description="Laminin EGF-like" evidence="10">
    <location>
        <begin position="50"/>
        <end position="102"/>
    </location>
</feature>
<evidence type="ECO:0000256" key="4">
    <source>
        <dbReference type="ARBA" id="ARBA00022737"/>
    </source>
</evidence>
<organism evidence="12">
    <name type="scientific">Tetraodon nigroviridis</name>
    <name type="common">Spotted green pufferfish</name>
    <name type="synonym">Chelonodon nigroviridis</name>
    <dbReference type="NCBI Taxonomy" id="99883"/>
    <lineage>
        <taxon>Eukaryota</taxon>
        <taxon>Metazoa</taxon>
        <taxon>Chordata</taxon>
        <taxon>Craniata</taxon>
        <taxon>Vertebrata</taxon>
        <taxon>Euteleostomi</taxon>
        <taxon>Actinopterygii</taxon>
        <taxon>Neopterygii</taxon>
        <taxon>Teleostei</taxon>
        <taxon>Neoteleostei</taxon>
        <taxon>Acanthomorphata</taxon>
        <taxon>Eupercaria</taxon>
        <taxon>Tetraodontiformes</taxon>
        <taxon>Tetradontoidea</taxon>
        <taxon>Tetraodontidae</taxon>
        <taxon>Tetraodon</taxon>
    </lineage>
</organism>
<evidence type="ECO:0000313" key="12">
    <source>
        <dbReference type="EMBL" id="CAG09220.1"/>
    </source>
</evidence>
<gene>
    <name evidence="12" type="ORF">GSTENG00030429001</name>
</gene>
<dbReference type="FunFam" id="2.10.25.10:FF:000051">
    <property type="entry name" value="Laminin subunit alpha 4"/>
    <property type="match status" value="1"/>
</dbReference>
<dbReference type="KEGG" id="tng:GSTEN00030429G001"/>
<dbReference type="FunFam" id="2.10.25.10:FF:000011">
    <property type="entry name" value="Cadherin EGF LAG seven-pass G-type receptor"/>
    <property type="match status" value="1"/>
</dbReference>
<evidence type="ECO:0000256" key="1">
    <source>
        <dbReference type="ARBA" id="ARBA00004302"/>
    </source>
</evidence>
<reference evidence="12" key="2">
    <citation type="submission" date="2004-02" db="EMBL/GenBank/DDBJ databases">
        <authorList>
            <consortium name="Genoscope"/>
            <consortium name="Whitehead Institute Centre for Genome Research"/>
        </authorList>
    </citation>
    <scope>NUCLEOTIDE SEQUENCE</scope>
</reference>
<evidence type="ECO:0000256" key="5">
    <source>
        <dbReference type="ARBA" id="ARBA00022869"/>
    </source>
</evidence>
<keyword evidence="4" id="KW-0677">Repeat</keyword>
<evidence type="ECO:0000256" key="2">
    <source>
        <dbReference type="ARBA" id="ARBA00022525"/>
    </source>
</evidence>
<feature type="domain" description="Laminin EGF-like" evidence="10">
    <location>
        <begin position="199"/>
        <end position="244"/>
    </location>
</feature>
<dbReference type="SUPFAM" id="SSF57196">
    <property type="entry name" value="EGF/Laminin"/>
    <property type="match status" value="4"/>
</dbReference>
<keyword evidence="5" id="KW-0084">Basement membrane</keyword>
<evidence type="ECO:0000256" key="9">
    <source>
        <dbReference type="PROSITE-ProRule" id="PRU00460"/>
    </source>
</evidence>
<dbReference type="OrthoDB" id="8946526at2759"/>
<dbReference type="PANTHER" id="PTHR10574">
    <property type="entry name" value="NETRIN/LAMININ-RELATED"/>
    <property type="match status" value="1"/>
</dbReference>
<dbReference type="PRINTS" id="PR00011">
    <property type="entry name" value="EGFLAMININ"/>
</dbReference>
<dbReference type="GO" id="GO:0009888">
    <property type="term" value="P:tissue development"/>
    <property type="evidence" value="ECO:0007669"/>
    <property type="project" value="TreeGrafter"/>
</dbReference>
<dbReference type="CDD" id="cd00055">
    <property type="entry name" value="EGF_Lam"/>
    <property type="match status" value="4"/>
</dbReference>
<feature type="domain" description="Laminin EGF-like" evidence="10">
    <location>
        <begin position="103"/>
        <end position="151"/>
    </location>
</feature>
<keyword evidence="5" id="KW-0272">Extracellular matrix</keyword>
<feature type="domain" description="Laminin EGF-like" evidence="10">
    <location>
        <begin position="152"/>
        <end position="198"/>
    </location>
</feature>
<dbReference type="FunFam" id="2.10.25.10:FF:000094">
    <property type="entry name" value="Laminin subunit alpha-2"/>
    <property type="match status" value="1"/>
</dbReference>
<dbReference type="Gene3D" id="2.10.25.10">
    <property type="entry name" value="Laminin"/>
    <property type="match status" value="4"/>
</dbReference>
<evidence type="ECO:0000259" key="11">
    <source>
        <dbReference type="PROSITE" id="PS51115"/>
    </source>
</evidence>
<dbReference type="InterPro" id="IPR000034">
    <property type="entry name" value="Laminin_IV"/>
</dbReference>